<accession>A0A0V1FNU0</accession>
<keyword evidence="2" id="KW-1185">Reference proteome</keyword>
<sequence length="122" mass="13885">MSSKRSSIDSQRKMHRLLTTPWPNKNTAMNAFSVIERLVAVGCCQLLFSNAVLKVAADSVVFYFGYSMARSSGKQLMNRSNVPKETPVDWLWTPVLEKVIRQFHDKLLQHANYAMRLSALIP</sequence>
<dbReference type="OrthoDB" id="5938148at2759"/>
<name>A0A0V1FNU0_TRIPS</name>
<proteinExistence type="predicted"/>
<dbReference type="EMBL" id="JYDT01000051">
    <property type="protein sequence ID" value="KRY87693.1"/>
    <property type="molecule type" value="Genomic_DNA"/>
</dbReference>
<comment type="caution">
    <text evidence="1">The sequence shown here is derived from an EMBL/GenBank/DDBJ whole genome shotgun (WGS) entry which is preliminary data.</text>
</comment>
<dbReference type="AlphaFoldDB" id="A0A0V1FNU0"/>
<gene>
    <name evidence="1" type="ORF">T4D_4498</name>
</gene>
<evidence type="ECO:0000313" key="2">
    <source>
        <dbReference type="Proteomes" id="UP000054995"/>
    </source>
</evidence>
<reference evidence="1 2" key="1">
    <citation type="submission" date="2015-01" db="EMBL/GenBank/DDBJ databases">
        <title>Evolution of Trichinella species and genotypes.</title>
        <authorList>
            <person name="Korhonen P.K."/>
            <person name="Edoardo P."/>
            <person name="Giuseppe L.R."/>
            <person name="Gasser R.B."/>
        </authorList>
    </citation>
    <scope>NUCLEOTIDE SEQUENCE [LARGE SCALE GENOMIC DNA]</scope>
    <source>
        <strain evidence="1">ISS470</strain>
    </source>
</reference>
<dbReference type="Proteomes" id="UP000054995">
    <property type="component" value="Unassembled WGS sequence"/>
</dbReference>
<organism evidence="1 2">
    <name type="scientific">Trichinella pseudospiralis</name>
    <name type="common">Parasitic roundworm</name>
    <dbReference type="NCBI Taxonomy" id="6337"/>
    <lineage>
        <taxon>Eukaryota</taxon>
        <taxon>Metazoa</taxon>
        <taxon>Ecdysozoa</taxon>
        <taxon>Nematoda</taxon>
        <taxon>Enoplea</taxon>
        <taxon>Dorylaimia</taxon>
        <taxon>Trichinellida</taxon>
        <taxon>Trichinellidae</taxon>
        <taxon>Trichinella</taxon>
    </lineage>
</organism>
<evidence type="ECO:0000313" key="1">
    <source>
        <dbReference type="EMBL" id="KRY87693.1"/>
    </source>
</evidence>
<protein>
    <submittedName>
        <fullName evidence="1">Uncharacterized protein</fullName>
    </submittedName>
</protein>